<dbReference type="GO" id="GO:0003677">
    <property type="term" value="F:DNA binding"/>
    <property type="evidence" value="ECO:0007669"/>
    <property type="project" value="UniProtKB-KW"/>
</dbReference>
<dbReference type="Gene3D" id="1.10.10.10">
    <property type="entry name" value="Winged helix-like DNA-binding domain superfamily/Winged helix DNA-binding domain"/>
    <property type="match status" value="1"/>
</dbReference>
<dbReference type="InterPro" id="IPR036390">
    <property type="entry name" value="WH_DNA-bd_sf"/>
</dbReference>
<accession>A0A1T4N740</accession>
<dbReference type="SMART" id="SM00347">
    <property type="entry name" value="HTH_MARR"/>
    <property type="match status" value="1"/>
</dbReference>
<dbReference type="STRING" id="29524.SAMN02745171_01025"/>
<dbReference type="InterPro" id="IPR000835">
    <property type="entry name" value="HTH_MarR-typ"/>
</dbReference>
<dbReference type="OrthoDB" id="961069at2"/>
<dbReference type="SUPFAM" id="SSF46785">
    <property type="entry name" value="Winged helix' DNA-binding domain"/>
    <property type="match status" value="1"/>
</dbReference>
<name>A0A1T4N740_9PORP</name>
<evidence type="ECO:0000313" key="5">
    <source>
        <dbReference type="EMBL" id="SJZ75130.1"/>
    </source>
</evidence>
<keyword evidence="3" id="KW-0804">Transcription</keyword>
<evidence type="ECO:0000313" key="6">
    <source>
        <dbReference type="Proteomes" id="UP000190121"/>
    </source>
</evidence>
<dbReference type="PROSITE" id="PS50995">
    <property type="entry name" value="HTH_MARR_2"/>
    <property type="match status" value="1"/>
</dbReference>
<evidence type="ECO:0000256" key="2">
    <source>
        <dbReference type="ARBA" id="ARBA00023125"/>
    </source>
</evidence>
<keyword evidence="2 5" id="KW-0238">DNA-binding</keyword>
<protein>
    <submittedName>
        <fullName evidence="5">DNA-binding transcriptional regulator, MarR family</fullName>
    </submittedName>
</protein>
<evidence type="ECO:0000256" key="1">
    <source>
        <dbReference type="ARBA" id="ARBA00023015"/>
    </source>
</evidence>
<dbReference type="RefSeq" id="WP_078736950.1">
    <property type="nucleotide sequence ID" value="NZ_FUXE01000009.1"/>
</dbReference>
<dbReference type="Proteomes" id="UP000190121">
    <property type="component" value="Unassembled WGS sequence"/>
</dbReference>
<organism evidence="5 6">
    <name type="scientific">Porphyromonas circumdentaria</name>
    <dbReference type="NCBI Taxonomy" id="29524"/>
    <lineage>
        <taxon>Bacteria</taxon>
        <taxon>Pseudomonadati</taxon>
        <taxon>Bacteroidota</taxon>
        <taxon>Bacteroidia</taxon>
        <taxon>Bacteroidales</taxon>
        <taxon>Porphyromonadaceae</taxon>
        <taxon>Porphyromonas</taxon>
    </lineage>
</organism>
<keyword evidence="1" id="KW-0805">Transcription regulation</keyword>
<dbReference type="GO" id="GO:0003700">
    <property type="term" value="F:DNA-binding transcription factor activity"/>
    <property type="evidence" value="ECO:0007669"/>
    <property type="project" value="InterPro"/>
</dbReference>
<dbReference type="Pfam" id="PF01047">
    <property type="entry name" value="MarR"/>
    <property type="match status" value="1"/>
</dbReference>
<evidence type="ECO:0000256" key="3">
    <source>
        <dbReference type="ARBA" id="ARBA00023163"/>
    </source>
</evidence>
<dbReference type="EMBL" id="FUXE01000009">
    <property type="protein sequence ID" value="SJZ75130.1"/>
    <property type="molecule type" value="Genomic_DNA"/>
</dbReference>
<proteinExistence type="predicted"/>
<keyword evidence="6" id="KW-1185">Reference proteome</keyword>
<dbReference type="AlphaFoldDB" id="A0A1T4N740"/>
<sequence length="222" mass="25872">MKPYELLERLLPEINAFEQLYADRDTCSLDDFAAFLSERAKKENPAEEYSFGVTARGTTIDALIAQDLSFLFRYLRGYFKKALRGSALLTMEEYTYLVCLLQNPMMTKTELNNINVMEKTSGAEVINRLLKNGLISQRVNENDRRSLYVSITEKGREELAQLFPQLQLAVKILFYPLTDAQKRVLHRMHHLLDAHNRMLFMEHHDDSLLEMNNLFTEEQKAQ</sequence>
<dbReference type="PANTHER" id="PTHR42756">
    <property type="entry name" value="TRANSCRIPTIONAL REGULATOR, MARR"/>
    <property type="match status" value="1"/>
</dbReference>
<evidence type="ECO:0000259" key="4">
    <source>
        <dbReference type="PROSITE" id="PS50995"/>
    </source>
</evidence>
<dbReference type="PANTHER" id="PTHR42756:SF1">
    <property type="entry name" value="TRANSCRIPTIONAL REPRESSOR OF EMRAB OPERON"/>
    <property type="match status" value="1"/>
</dbReference>
<dbReference type="InterPro" id="IPR036388">
    <property type="entry name" value="WH-like_DNA-bd_sf"/>
</dbReference>
<gene>
    <name evidence="5" type="ORF">SAMN02745171_01025</name>
</gene>
<feature type="domain" description="HTH marR-type" evidence="4">
    <location>
        <begin position="61"/>
        <end position="194"/>
    </location>
</feature>
<reference evidence="6" key="1">
    <citation type="submission" date="2017-02" db="EMBL/GenBank/DDBJ databases">
        <authorList>
            <person name="Varghese N."/>
            <person name="Submissions S."/>
        </authorList>
    </citation>
    <scope>NUCLEOTIDE SEQUENCE [LARGE SCALE GENOMIC DNA]</scope>
    <source>
        <strain evidence="6">ATCC 51356</strain>
    </source>
</reference>